<dbReference type="Proteomes" id="UP000199455">
    <property type="component" value="Unassembled WGS sequence"/>
</dbReference>
<feature type="domain" description="HTH lysR-type" evidence="5">
    <location>
        <begin position="6"/>
        <end position="58"/>
    </location>
</feature>
<keyword evidence="4" id="KW-0804">Transcription</keyword>
<evidence type="ECO:0000259" key="5">
    <source>
        <dbReference type="PROSITE" id="PS50931"/>
    </source>
</evidence>
<dbReference type="RefSeq" id="WP_090768430.1">
    <property type="nucleotide sequence ID" value="NZ_FMZH01000004.1"/>
</dbReference>
<dbReference type="Gene3D" id="1.10.10.10">
    <property type="entry name" value="Winged helix-like DNA-binding domain superfamily/Winged helix DNA-binding domain"/>
    <property type="match status" value="1"/>
</dbReference>
<accession>A0A1G6SB14</accession>
<dbReference type="PROSITE" id="PS50931">
    <property type="entry name" value="HTH_LYSR"/>
    <property type="match status" value="1"/>
</dbReference>
<dbReference type="SUPFAM" id="SSF53850">
    <property type="entry name" value="Periplasmic binding protein-like II"/>
    <property type="match status" value="1"/>
</dbReference>
<comment type="similarity">
    <text evidence="1">Belongs to the LysR transcriptional regulatory family.</text>
</comment>
<dbReference type="STRING" id="390242.SAMN04488024_104207"/>
<dbReference type="GO" id="GO:0003700">
    <property type="term" value="F:DNA-binding transcription factor activity"/>
    <property type="evidence" value="ECO:0007669"/>
    <property type="project" value="InterPro"/>
</dbReference>
<dbReference type="Gene3D" id="3.40.190.290">
    <property type="match status" value="1"/>
</dbReference>
<dbReference type="GO" id="GO:0000976">
    <property type="term" value="F:transcription cis-regulatory region binding"/>
    <property type="evidence" value="ECO:0007669"/>
    <property type="project" value="TreeGrafter"/>
</dbReference>
<gene>
    <name evidence="6" type="ORF">SAMN04488024_104207</name>
</gene>
<keyword evidence="3 6" id="KW-0238">DNA-binding</keyword>
<dbReference type="Pfam" id="PF00126">
    <property type="entry name" value="HTH_1"/>
    <property type="match status" value="1"/>
</dbReference>
<reference evidence="7" key="1">
    <citation type="submission" date="2016-10" db="EMBL/GenBank/DDBJ databases">
        <authorList>
            <person name="Varghese N."/>
            <person name="Submissions S."/>
        </authorList>
    </citation>
    <scope>NUCLEOTIDE SEQUENCE [LARGE SCALE GENOMIC DNA]</scope>
    <source>
        <strain evidence="7">DSM 18609</strain>
    </source>
</reference>
<proteinExistence type="inferred from homology"/>
<evidence type="ECO:0000313" key="7">
    <source>
        <dbReference type="Proteomes" id="UP000199455"/>
    </source>
</evidence>
<keyword evidence="2" id="KW-0805">Transcription regulation</keyword>
<dbReference type="EMBL" id="FMZH01000004">
    <property type="protein sequence ID" value="SDD14088.1"/>
    <property type="molecule type" value="Genomic_DNA"/>
</dbReference>
<dbReference type="PANTHER" id="PTHR30126:SF39">
    <property type="entry name" value="HTH-TYPE TRANSCRIPTIONAL REGULATOR CYSL"/>
    <property type="match status" value="1"/>
</dbReference>
<dbReference type="Pfam" id="PF03466">
    <property type="entry name" value="LysR_substrate"/>
    <property type="match status" value="1"/>
</dbReference>
<dbReference type="AlphaFoldDB" id="A0A1G6SB14"/>
<evidence type="ECO:0000256" key="3">
    <source>
        <dbReference type="ARBA" id="ARBA00023125"/>
    </source>
</evidence>
<protein>
    <submittedName>
        <fullName evidence="6">DNA-binding transcriptional regulator, LysR family</fullName>
    </submittedName>
</protein>
<evidence type="ECO:0000256" key="2">
    <source>
        <dbReference type="ARBA" id="ARBA00023015"/>
    </source>
</evidence>
<dbReference type="InterPro" id="IPR005119">
    <property type="entry name" value="LysR_subst-bd"/>
</dbReference>
<dbReference type="InterPro" id="IPR036388">
    <property type="entry name" value="WH-like_DNA-bd_sf"/>
</dbReference>
<organism evidence="6 7">
    <name type="scientific">Pedobacter soli</name>
    <dbReference type="NCBI Taxonomy" id="390242"/>
    <lineage>
        <taxon>Bacteria</taxon>
        <taxon>Pseudomonadati</taxon>
        <taxon>Bacteroidota</taxon>
        <taxon>Sphingobacteriia</taxon>
        <taxon>Sphingobacteriales</taxon>
        <taxon>Sphingobacteriaceae</taxon>
        <taxon>Pedobacter</taxon>
    </lineage>
</organism>
<sequence>MFDFRLKVFYIVAKRLNFTRAAEELFITQPAVTKHIQEIEAFYKTKLFDRNGTKIKITQAGNILLKHAEALINIHRNIDFELAALAKNIKGTLRIGASTTIAQYFLPKYLASFRQQFPDITISLKSNNTEAIENLLIENKIDLGLVEGQSKRPHIKYTPFVQDEIVLCTGSTNPLAKKAVISLNELQKLPLVLREPGSGSLEVVAAALKNAGLSLSQLNRDLELESAESIKAYLLNTNAFAFLSIHAILKELKSGELKIIDIKGLDITRVFYFITQQGDTLDLQETFIKHLSSYNFKL</sequence>
<dbReference type="InterPro" id="IPR036390">
    <property type="entry name" value="WH_DNA-bd_sf"/>
</dbReference>
<keyword evidence="7" id="KW-1185">Reference proteome</keyword>
<name>A0A1G6SB14_9SPHI</name>
<dbReference type="InterPro" id="IPR000847">
    <property type="entry name" value="LysR_HTH_N"/>
</dbReference>
<evidence type="ECO:0000256" key="1">
    <source>
        <dbReference type="ARBA" id="ARBA00009437"/>
    </source>
</evidence>
<evidence type="ECO:0000313" key="6">
    <source>
        <dbReference type="EMBL" id="SDD14088.1"/>
    </source>
</evidence>
<dbReference type="CDD" id="cd08420">
    <property type="entry name" value="PBP2_CysL_like"/>
    <property type="match status" value="1"/>
</dbReference>
<evidence type="ECO:0000256" key="4">
    <source>
        <dbReference type="ARBA" id="ARBA00023163"/>
    </source>
</evidence>
<dbReference type="PANTHER" id="PTHR30126">
    <property type="entry name" value="HTH-TYPE TRANSCRIPTIONAL REGULATOR"/>
    <property type="match status" value="1"/>
</dbReference>
<dbReference type="PRINTS" id="PR00039">
    <property type="entry name" value="HTHLYSR"/>
</dbReference>
<dbReference type="SUPFAM" id="SSF46785">
    <property type="entry name" value="Winged helix' DNA-binding domain"/>
    <property type="match status" value="1"/>
</dbReference>